<dbReference type="SMART" id="SM00822">
    <property type="entry name" value="PKS_KR"/>
    <property type="match status" value="1"/>
</dbReference>
<dbReference type="InterPro" id="IPR020843">
    <property type="entry name" value="ER"/>
</dbReference>
<dbReference type="SUPFAM" id="SSF53335">
    <property type="entry name" value="S-adenosyl-L-methionine-dependent methyltransferases"/>
    <property type="match status" value="1"/>
</dbReference>
<dbReference type="SMART" id="SM00826">
    <property type="entry name" value="PKS_DH"/>
    <property type="match status" value="1"/>
</dbReference>
<dbReference type="Pfam" id="PF00698">
    <property type="entry name" value="Acyl_transf_1"/>
    <property type="match status" value="1"/>
</dbReference>
<dbReference type="SUPFAM" id="SSF52151">
    <property type="entry name" value="FabD/lysophospholipase-like"/>
    <property type="match status" value="1"/>
</dbReference>
<dbReference type="PROSITE" id="PS00606">
    <property type="entry name" value="KS3_1"/>
    <property type="match status" value="1"/>
</dbReference>
<dbReference type="GO" id="GO:0004315">
    <property type="term" value="F:3-oxoacyl-[acyl-carrier-protein] synthase activity"/>
    <property type="evidence" value="ECO:0007669"/>
    <property type="project" value="InterPro"/>
</dbReference>
<evidence type="ECO:0000256" key="1">
    <source>
        <dbReference type="ARBA" id="ARBA00022450"/>
    </source>
</evidence>
<protein>
    <submittedName>
        <fullName evidence="13">Polyketide synthase</fullName>
    </submittedName>
</protein>
<dbReference type="SUPFAM" id="SSF47336">
    <property type="entry name" value="ACP-like"/>
    <property type="match status" value="1"/>
</dbReference>
<keyword evidence="2" id="KW-0597">Phosphoprotein</keyword>
<dbReference type="SUPFAM" id="SSF50129">
    <property type="entry name" value="GroES-like"/>
    <property type="match status" value="1"/>
</dbReference>
<keyword evidence="5" id="KW-0560">Oxidoreductase</keyword>
<keyword evidence="7" id="KW-0012">Acyltransferase</keyword>
<dbReference type="CDD" id="cd05195">
    <property type="entry name" value="enoyl_red"/>
    <property type="match status" value="1"/>
</dbReference>
<dbReference type="InterPro" id="IPR014031">
    <property type="entry name" value="Ketoacyl_synth_C"/>
</dbReference>
<dbReference type="PROSITE" id="PS52004">
    <property type="entry name" value="KS3_2"/>
    <property type="match status" value="1"/>
</dbReference>
<dbReference type="RefSeq" id="XP_025427245.1">
    <property type="nucleotide sequence ID" value="XM_025579358.1"/>
</dbReference>
<dbReference type="InterPro" id="IPR002364">
    <property type="entry name" value="Quin_OxRdtase/zeta-crystal_CS"/>
</dbReference>
<feature type="region of interest" description="N-terminal hotdog fold" evidence="8">
    <location>
        <begin position="994"/>
        <end position="1116"/>
    </location>
</feature>
<dbReference type="STRING" id="1450539.A0A318Z973"/>
<dbReference type="SMART" id="SM00827">
    <property type="entry name" value="PKS_AT"/>
    <property type="match status" value="1"/>
</dbReference>
<feature type="domain" description="Carrier" evidence="10">
    <location>
        <begin position="2551"/>
        <end position="2628"/>
    </location>
</feature>
<keyword evidence="9" id="KW-0472">Membrane</keyword>
<dbReference type="InterPro" id="IPR014043">
    <property type="entry name" value="Acyl_transferase_dom"/>
</dbReference>
<dbReference type="InterPro" id="IPR029063">
    <property type="entry name" value="SAM-dependent_MTases_sf"/>
</dbReference>
<dbReference type="Pfam" id="PF08242">
    <property type="entry name" value="Methyltransf_12"/>
    <property type="match status" value="1"/>
</dbReference>
<evidence type="ECO:0000256" key="4">
    <source>
        <dbReference type="ARBA" id="ARBA00022857"/>
    </source>
</evidence>
<evidence type="ECO:0000256" key="3">
    <source>
        <dbReference type="ARBA" id="ARBA00022679"/>
    </source>
</evidence>
<dbReference type="InterPro" id="IPR036736">
    <property type="entry name" value="ACP-like_sf"/>
</dbReference>
<dbReference type="PROSITE" id="PS50075">
    <property type="entry name" value="CARRIER"/>
    <property type="match status" value="1"/>
</dbReference>
<dbReference type="InterPro" id="IPR014030">
    <property type="entry name" value="Ketoacyl_synth_N"/>
</dbReference>
<dbReference type="Proteomes" id="UP000248349">
    <property type="component" value="Unassembled WGS sequence"/>
</dbReference>
<dbReference type="InterPro" id="IPR009081">
    <property type="entry name" value="PP-bd_ACP"/>
</dbReference>
<sequence>MESEPGEREPLPPLAIIGFSFQFPGDATTQDAFWDMLMQGRCASTEFPADRMNIDSQYNANRDKLHSVSCRGGHFLTRDLAAFDAPFFNISDAEAKSMDPQHRLALETVYHALENAGLPMDTVAGSKTSVMAGSFCNDYHTLQTKDTLNFPKNATTGSSQSLIANRISWFFDLLGPSATVDTACSSSLMAVDLACQSLWSGDATMGIALGCNVILAPEMTIGLDNLGLLSRDSRCYSFDDRANGYARGEGIGAVIIKRLEDAVAAGDTVRAVIRSSSSNQDGKTPGILQPSKEAQGRLIRDTYQKACLDMRSTRYFEAHGTGTPIGDPIETRAIGSAFQAYRSSDDPLYVGSVKSNIGHLEGASGIAGLIKAVLILENGIIPPNSSNLQSVNPQIDEQYLHLKILQEAIAWPSPGLRRASINSFGFGGANSHVVLDDAFNTFRMHGIENGRHRTVIAPPMLKGLGVSVREDARHATGRSTPDMTGPPSTEADLTLLVWSAADQAGIQRLSDAWQHVSFNEGLSQCTETYIRDLAFTLSARRSHLAWRSFAVVKPQEALQSVVDKMSPAISSKSTPHLAFVFTGQGAQWHAMGRELIDQYPAFRNSLADSNQYFKTLGCQWDVIDELQKDESETQVYNPTFGQPLCTVLQIALVELLQSWQLKPSAVVGHSSGEIAAAYCSGAITKYFALKIAYYRGFLTGIMGNFCQRSLAWQIAKSVSPNMQGAMLAAGLSQKEAQKYLAVVSSHFGELKLDVACVNSPTSVTISGCARQIDHLHRLLVEKKLFSRKLAVNVAYHSYQMKEIADIYRDLLEKVERPPKAKKPAVMVSSVTGSWISAEELSTPDYWVKNLVSPVLFHDALALLCTASRTPARKFDGSHRYNVALDHLLELGPHSALQGPCQETLAAMDKQGQVSYVPFLRRGRSAVHCAMESVGRLHCSGYAIDLSSVIRSAQEEQDQPRLLVNLPEYPFNLTKKYWFESRISKNYRLRRFGHMELLGVSDPDATPLEARWRNIIRIADMPWVEDHKINNSVLYPGAGMVVMAIEAVKQLADPNRSIASFELRDVVFSSALQVPAHAEGSVKKDSTAWFEYRICTFDHGSWVENSSGSVQARYAPDEKTASLSDGIEAEWQASLVSTYERAYNHCTACADADAFYEWLHESGYHYGPAFRVIQGLYHGPEDDYSTMVAEIKPFQPSITTAQAEYPAHTIHPTTLDGVIQMMAALVTNAGQRKIPVSVPTRINRLWISNTGGLSHPSSSLINTYATSIRSAVGDTQYSMTAYDLHVTKALLTLEGLKVTSIAAPEIVSSSDQVKADSLCHHVEYKPDTDLLDARGFLTAFGIQELQVLGPVQHLRDIEFLIATCICKYADPLSELDPGSLPSHTRCYIDWIVKHKRLLELDASDFGSIEWHHLMDDEVYGAQVHQRVEETSKRGRLVSTICKNLVEILEDPIPHLFKDNLLSDVYSEMLYGLPAASGLIRYIDALAHKNPRMNILEIGAGTGAMTQLCLQALAGPDASLPRYNRWDFTDISSSFFPDAVSRFETEKQRMDFRVLDIEQEPADQGFQAGSYDLVVAFLVLHATVDLAASLRNVRQLLKVGGKLLLFEITHPEPVRASFVFGLFEGWWRAREPSRQDHPCVGVEQWEELLTENGFSGCDLAIDDYADKACHEGTLIVSSAVAPGAPVDTILPPVDPAIATQPNPSAPHIPRLFNIIVNSAIPLQNEIAGVLMSQLYEAGARVIAKRGIESMMNRGLSTNTTDISLLDIEVPYSYNMNKREYERIQKLITTTTNLIWVGSGGGHQPAPQFRLVDGLFRVLFRELPRAKITTVSLEQGETSEHQTEQIMKVLTAVSTETRDSDTEYWETDGVLHIGRLVPATPISKTVAKMKQPQQKQLNAYGAGPPLRLEVGTPGLLHTLQFVEDKSLRGPLLPDEVEVKVKAVGLNFRDVLIALGRLESDTLGAEFAGVVVRVGARCQRFKPGDRVVVFHPSRYATFVRVRENMCIVQLPDESMSFVTAAAIPVAFATAWITLTQLARLQPGESILIHSGAGGTGQAAIQVARHLGAKVFATVSTEAKKQLLMQRYQIPDQHIFSSRNTLFVKGIKLLTAGVGVDVVLNSLAGDMLIASWECIAPFGRFIEIGKNDILTNTKLPMLQFEKNVSFSAVDLAQVAFERPHLIRQALADDLFSSIAMGRLTLPHPLQVFGISELEHALRYLQGGKNSGKVVVELRDDEQVMTLLDTKPSFTFDPNATYVIAGGLGGLGRSIASWFVDRGARNLVLLSRSGPKTEQARQLVAKLEQQGARVVTPACDITDAASLKLALDLCRQLLPPIKGCVQASMVVRSGNFEGLDHESWQASTAPKTTGSWNLHAHLPRGMDFFVLLSSVSGICGPLTDASYAAGNTFLDGLARYRASLGERAVSLDLGLFLSAGYFAENPDKRDLFLANTVWDEISMADLHALLDLYCCPPLTEPASTLHKQSQVVVGITPRTTAAGRAKTDWMARPFFRLLVASLDASSPEQQAWSGSAAGAMAGGSGGSSLAARLAHAQSATETIAIALQATRDKVALMLSLPVDEIDVDKAIHQYGVDSLAAVELRNWFSREMQADIAVFDILGGASLMSVVNLAVGKMRTK</sequence>
<dbReference type="GeneID" id="37080587"/>
<dbReference type="CDD" id="cd00833">
    <property type="entry name" value="PKS"/>
    <property type="match status" value="1"/>
</dbReference>
<feature type="domain" description="PKS/mFAS DH" evidence="12">
    <location>
        <begin position="994"/>
        <end position="1306"/>
    </location>
</feature>
<dbReference type="GO" id="GO:0008270">
    <property type="term" value="F:zinc ion binding"/>
    <property type="evidence" value="ECO:0007669"/>
    <property type="project" value="InterPro"/>
</dbReference>
<dbReference type="Gene3D" id="3.40.47.10">
    <property type="match status" value="1"/>
</dbReference>
<dbReference type="InterPro" id="IPR016039">
    <property type="entry name" value="Thiolase-like"/>
</dbReference>
<dbReference type="Pfam" id="PF14765">
    <property type="entry name" value="PS-DH"/>
    <property type="match status" value="1"/>
</dbReference>
<feature type="active site" description="Proton acceptor; for dehydratase activity" evidence="8">
    <location>
        <position position="1026"/>
    </location>
</feature>
<dbReference type="InterPro" id="IPR006162">
    <property type="entry name" value="Ppantetheine_attach_site"/>
</dbReference>
<dbReference type="Pfam" id="PF02801">
    <property type="entry name" value="Ketoacyl-synt_C"/>
    <property type="match status" value="1"/>
</dbReference>
<dbReference type="GO" id="GO:0006633">
    <property type="term" value="P:fatty acid biosynthetic process"/>
    <property type="evidence" value="ECO:0007669"/>
    <property type="project" value="InterPro"/>
</dbReference>
<reference evidence="13 14" key="1">
    <citation type="submission" date="2016-12" db="EMBL/GenBank/DDBJ databases">
        <title>The genomes of Aspergillus section Nigri reveals drivers in fungal speciation.</title>
        <authorList>
            <consortium name="DOE Joint Genome Institute"/>
            <person name="Vesth T.C."/>
            <person name="Nybo J."/>
            <person name="Theobald S."/>
            <person name="Brandl J."/>
            <person name="Frisvad J.C."/>
            <person name="Nielsen K.F."/>
            <person name="Lyhne E.K."/>
            <person name="Kogle M.E."/>
            <person name="Kuo A."/>
            <person name="Riley R."/>
            <person name="Clum A."/>
            <person name="Nolan M."/>
            <person name="Lipzen A."/>
            <person name="Salamov A."/>
            <person name="Henrissat B."/>
            <person name="Wiebenga A."/>
            <person name="De Vries R.P."/>
            <person name="Grigoriev I.V."/>
            <person name="Mortensen U.H."/>
            <person name="Andersen M.R."/>
            <person name="Baker S.E."/>
        </authorList>
    </citation>
    <scope>NUCLEOTIDE SEQUENCE [LARGE SCALE GENOMIC DNA]</scope>
    <source>
        <strain evidence="13 14">JOP 1030-1</strain>
    </source>
</reference>
<dbReference type="Gene3D" id="3.10.129.110">
    <property type="entry name" value="Polyketide synthase dehydratase"/>
    <property type="match status" value="1"/>
</dbReference>
<dbReference type="GO" id="GO:0031177">
    <property type="term" value="F:phosphopantetheine binding"/>
    <property type="evidence" value="ECO:0007669"/>
    <property type="project" value="InterPro"/>
</dbReference>
<keyword evidence="6" id="KW-0511">Multifunctional enzyme</keyword>
<dbReference type="InterPro" id="IPR018201">
    <property type="entry name" value="Ketoacyl_synth_AS"/>
</dbReference>
<dbReference type="InterPro" id="IPR042104">
    <property type="entry name" value="PKS_dehydratase_sf"/>
</dbReference>
<dbReference type="EMBL" id="KZ821266">
    <property type="protein sequence ID" value="PYH41263.1"/>
    <property type="molecule type" value="Genomic_DNA"/>
</dbReference>
<evidence type="ECO:0000256" key="2">
    <source>
        <dbReference type="ARBA" id="ARBA00022553"/>
    </source>
</evidence>
<evidence type="ECO:0000259" key="10">
    <source>
        <dbReference type="PROSITE" id="PS50075"/>
    </source>
</evidence>
<dbReference type="SUPFAM" id="SSF55048">
    <property type="entry name" value="Probable ACP-binding domain of malonyl-CoA ACP transacylase"/>
    <property type="match status" value="1"/>
</dbReference>
<dbReference type="PANTHER" id="PTHR43775:SF29">
    <property type="entry name" value="ASPERFURANONE POLYKETIDE SYNTHASE AFOG-RELATED"/>
    <property type="match status" value="1"/>
</dbReference>
<dbReference type="Gene3D" id="1.10.1200.10">
    <property type="entry name" value="ACP-like"/>
    <property type="match status" value="1"/>
</dbReference>
<dbReference type="FunFam" id="3.40.50.720:FF:000209">
    <property type="entry name" value="Polyketide synthase Pks12"/>
    <property type="match status" value="1"/>
</dbReference>
<dbReference type="Gene3D" id="3.40.50.150">
    <property type="entry name" value="Vaccinia Virus protein VP39"/>
    <property type="match status" value="1"/>
</dbReference>
<evidence type="ECO:0000256" key="7">
    <source>
        <dbReference type="ARBA" id="ARBA00023315"/>
    </source>
</evidence>
<dbReference type="PANTHER" id="PTHR43775">
    <property type="entry name" value="FATTY ACID SYNTHASE"/>
    <property type="match status" value="1"/>
</dbReference>
<dbReference type="Pfam" id="PF21089">
    <property type="entry name" value="PKS_DH_N"/>
    <property type="match status" value="1"/>
</dbReference>
<dbReference type="InterPro" id="IPR049552">
    <property type="entry name" value="PKS_DH_N"/>
</dbReference>
<dbReference type="InterPro" id="IPR001227">
    <property type="entry name" value="Ac_transferase_dom_sf"/>
</dbReference>
<dbReference type="Pfam" id="PF00109">
    <property type="entry name" value="ketoacyl-synt"/>
    <property type="match status" value="1"/>
</dbReference>
<dbReference type="InterPro" id="IPR013217">
    <property type="entry name" value="Methyltransf_12"/>
</dbReference>
<dbReference type="InterPro" id="IPR011032">
    <property type="entry name" value="GroES-like_sf"/>
</dbReference>
<dbReference type="PROSITE" id="PS00012">
    <property type="entry name" value="PHOSPHOPANTETHEINE"/>
    <property type="match status" value="1"/>
</dbReference>
<dbReference type="PROSITE" id="PS52019">
    <property type="entry name" value="PKS_MFAS_DH"/>
    <property type="match status" value="1"/>
</dbReference>
<dbReference type="Gene3D" id="3.90.180.10">
    <property type="entry name" value="Medium-chain alcohol dehydrogenases, catalytic domain"/>
    <property type="match status" value="1"/>
</dbReference>
<dbReference type="SUPFAM" id="SSF53901">
    <property type="entry name" value="Thiolase-like"/>
    <property type="match status" value="1"/>
</dbReference>
<dbReference type="InterPro" id="IPR036291">
    <property type="entry name" value="NAD(P)-bd_dom_sf"/>
</dbReference>
<name>A0A318Z973_9EURO</name>
<evidence type="ECO:0000259" key="11">
    <source>
        <dbReference type="PROSITE" id="PS52004"/>
    </source>
</evidence>
<dbReference type="Pfam" id="PF13602">
    <property type="entry name" value="ADH_zinc_N_2"/>
    <property type="match status" value="1"/>
</dbReference>
<dbReference type="Pfam" id="PF08659">
    <property type="entry name" value="KR"/>
    <property type="match status" value="1"/>
</dbReference>
<dbReference type="Gene3D" id="3.40.366.10">
    <property type="entry name" value="Malonyl-Coenzyme A Acyl Carrier Protein, domain 2"/>
    <property type="match status" value="1"/>
</dbReference>
<dbReference type="Pfam" id="PF23297">
    <property type="entry name" value="ACP_SdgA_C"/>
    <property type="match status" value="1"/>
</dbReference>
<keyword evidence="1" id="KW-0596">Phosphopantetheine</keyword>
<dbReference type="Gene3D" id="3.40.50.720">
    <property type="entry name" value="NAD(P)-binding Rossmann-like Domain"/>
    <property type="match status" value="1"/>
</dbReference>
<feature type="domain" description="Ketosynthase family 3 (KS3)" evidence="11">
    <location>
        <begin position="11"/>
        <end position="437"/>
    </location>
</feature>
<keyword evidence="9" id="KW-0812">Transmembrane</keyword>
<gene>
    <name evidence="13" type="ORF">BP01DRAFT_418819</name>
</gene>
<feature type="region of interest" description="C-terminal hotdog fold" evidence="8">
    <location>
        <begin position="1146"/>
        <end position="1306"/>
    </location>
</feature>
<dbReference type="InterPro" id="IPR020841">
    <property type="entry name" value="PKS_Beta-ketoAc_synthase_dom"/>
</dbReference>
<keyword evidence="9" id="KW-1133">Transmembrane helix</keyword>
<dbReference type="Pfam" id="PF08240">
    <property type="entry name" value="ADH_N"/>
    <property type="match status" value="1"/>
</dbReference>
<dbReference type="InterPro" id="IPR013968">
    <property type="entry name" value="PKS_KR"/>
</dbReference>
<keyword evidence="3" id="KW-0808">Transferase</keyword>
<evidence type="ECO:0000313" key="13">
    <source>
        <dbReference type="EMBL" id="PYH41263.1"/>
    </source>
</evidence>
<dbReference type="InterPro" id="IPR049551">
    <property type="entry name" value="PKS_DH_C"/>
</dbReference>
<dbReference type="InterPro" id="IPR020807">
    <property type="entry name" value="PKS_DH"/>
</dbReference>
<evidence type="ECO:0000259" key="12">
    <source>
        <dbReference type="PROSITE" id="PS52019"/>
    </source>
</evidence>
<dbReference type="OrthoDB" id="329835at2759"/>
<evidence type="ECO:0000313" key="14">
    <source>
        <dbReference type="Proteomes" id="UP000248349"/>
    </source>
</evidence>
<dbReference type="InterPro" id="IPR049900">
    <property type="entry name" value="PKS_mFAS_DH"/>
</dbReference>
<dbReference type="Gene3D" id="3.30.70.3290">
    <property type="match status" value="1"/>
</dbReference>
<dbReference type="SMART" id="SM00825">
    <property type="entry name" value="PKS_KS"/>
    <property type="match status" value="1"/>
</dbReference>
<dbReference type="GO" id="GO:0044550">
    <property type="term" value="P:secondary metabolite biosynthetic process"/>
    <property type="evidence" value="ECO:0007669"/>
    <property type="project" value="UniProtKB-ARBA"/>
</dbReference>
<dbReference type="GO" id="GO:0004312">
    <property type="term" value="F:fatty acid synthase activity"/>
    <property type="evidence" value="ECO:0007669"/>
    <property type="project" value="TreeGrafter"/>
</dbReference>
<dbReference type="PROSITE" id="PS01162">
    <property type="entry name" value="QOR_ZETA_CRYSTAL"/>
    <property type="match status" value="1"/>
</dbReference>
<proteinExistence type="predicted"/>
<evidence type="ECO:0000256" key="9">
    <source>
        <dbReference type="SAM" id="Phobius"/>
    </source>
</evidence>
<dbReference type="InterPro" id="IPR057326">
    <property type="entry name" value="KR_dom"/>
</dbReference>
<dbReference type="InterPro" id="IPR013154">
    <property type="entry name" value="ADH-like_N"/>
</dbReference>
<evidence type="ECO:0000256" key="6">
    <source>
        <dbReference type="ARBA" id="ARBA00023268"/>
    </source>
</evidence>
<accession>A0A318Z973</accession>
<dbReference type="InterPro" id="IPR016036">
    <property type="entry name" value="Malonyl_transacylase_ACP-bd"/>
</dbReference>
<dbReference type="InterPro" id="IPR050091">
    <property type="entry name" value="PKS_NRPS_Biosynth_Enz"/>
</dbReference>
<organism evidence="13 14">
    <name type="scientific">Aspergillus saccharolyticus JOP 1030-1</name>
    <dbReference type="NCBI Taxonomy" id="1450539"/>
    <lineage>
        <taxon>Eukaryota</taxon>
        <taxon>Fungi</taxon>
        <taxon>Dikarya</taxon>
        <taxon>Ascomycota</taxon>
        <taxon>Pezizomycotina</taxon>
        <taxon>Eurotiomycetes</taxon>
        <taxon>Eurotiomycetidae</taxon>
        <taxon>Eurotiales</taxon>
        <taxon>Aspergillaceae</taxon>
        <taxon>Aspergillus</taxon>
        <taxon>Aspergillus subgen. Circumdati</taxon>
    </lineage>
</organism>
<keyword evidence="14" id="KW-1185">Reference proteome</keyword>
<evidence type="ECO:0000256" key="8">
    <source>
        <dbReference type="PROSITE-ProRule" id="PRU01363"/>
    </source>
</evidence>
<dbReference type="SUPFAM" id="SSF51735">
    <property type="entry name" value="NAD(P)-binding Rossmann-fold domains"/>
    <property type="match status" value="2"/>
</dbReference>
<dbReference type="InterPro" id="IPR016035">
    <property type="entry name" value="Acyl_Trfase/lysoPLipase"/>
</dbReference>
<dbReference type="SMART" id="SM00823">
    <property type="entry name" value="PKS_PP"/>
    <property type="match status" value="1"/>
</dbReference>
<dbReference type="SMART" id="SM00829">
    <property type="entry name" value="PKS_ER"/>
    <property type="match status" value="1"/>
</dbReference>
<dbReference type="GO" id="GO:1901336">
    <property type="term" value="P:lactone biosynthetic process"/>
    <property type="evidence" value="ECO:0007669"/>
    <property type="project" value="UniProtKB-ARBA"/>
</dbReference>
<feature type="transmembrane region" description="Helical" evidence="9">
    <location>
        <begin position="2606"/>
        <end position="2625"/>
    </location>
</feature>
<dbReference type="InterPro" id="IPR020806">
    <property type="entry name" value="PKS_PP-bd"/>
</dbReference>
<keyword evidence="4" id="KW-0521">NADP</keyword>
<feature type="active site" description="Proton donor; for dehydratase activity" evidence="8">
    <location>
        <position position="1215"/>
    </location>
</feature>
<dbReference type="GO" id="GO:0016491">
    <property type="term" value="F:oxidoreductase activity"/>
    <property type="evidence" value="ECO:0007669"/>
    <property type="project" value="UniProtKB-KW"/>
</dbReference>
<evidence type="ECO:0000256" key="5">
    <source>
        <dbReference type="ARBA" id="ARBA00023002"/>
    </source>
</evidence>